<dbReference type="RefSeq" id="WP_091234081.1">
    <property type="nucleotide sequence ID" value="NZ_FNBG01000025.1"/>
</dbReference>
<dbReference type="AlphaFoldDB" id="A0A1G7RAS1"/>
<reference evidence="3 4" key="1">
    <citation type="submission" date="2016-10" db="EMBL/GenBank/DDBJ databases">
        <authorList>
            <person name="de Groot N.N."/>
        </authorList>
    </citation>
    <scope>NUCLEOTIDE SEQUENCE [LARGE SCALE GENOMIC DNA]</scope>
    <source>
        <strain evidence="3 4">DSM 28129</strain>
    </source>
</reference>
<evidence type="ECO:0000313" key="4">
    <source>
        <dbReference type="Proteomes" id="UP000198972"/>
    </source>
</evidence>
<feature type="compositionally biased region" description="Basic and acidic residues" evidence="1">
    <location>
        <begin position="99"/>
        <end position="111"/>
    </location>
</feature>
<proteinExistence type="predicted"/>
<organism evidence="3 4">
    <name type="scientific">Fontibacillus panacisegetis</name>
    <dbReference type="NCBI Taxonomy" id="670482"/>
    <lineage>
        <taxon>Bacteria</taxon>
        <taxon>Bacillati</taxon>
        <taxon>Bacillota</taxon>
        <taxon>Bacilli</taxon>
        <taxon>Bacillales</taxon>
        <taxon>Paenibacillaceae</taxon>
        <taxon>Fontibacillus</taxon>
    </lineage>
</organism>
<name>A0A1G7RAS1_9BACL</name>
<keyword evidence="2" id="KW-0812">Transmembrane</keyword>
<accession>A0A1G7RAS1</accession>
<evidence type="ECO:0000256" key="2">
    <source>
        <dbReference type="SAM" id="Phobius"/>
    </source>
</evidence>
<evidence type="ECO:0000256" key="1">
    <source>
        <dbReference type="SAM" id="MobiDB-lite"/>
    </source>
</evidence>
<dbReference type="STRING" id="670482.SAMN04488542_12552"/>
<feature type="region of interest" description="Disordered" evidence="1">
    <location>
        <begin position="70"/>
        <end position="111"/>
    </location>
</feature>
<dbReference type="Proteomes" id="UP000198972">
    <property type="component" value="Unassembled WGS sequence"/>
</dbReference>
<evidence type="ECO:0000313" key="3">
    <source>
        <dbReference type="EMBL" id="SDG07725.1"/>
    </source>
</evidence>
<protein>
    <recommendedName>
        <fullName evidence="5">DUF2207 domain-containing protein</fullName>
    </recommendedName>
</protein>
<keyword evidence="2" id="KW-0472">Membrane</keyword>
<dbReference type="EMBL" id="FNBG01000025">
    <property type="protein sequence ID" value="SDG07725.1"/>
    <property type="molecule type" value="Genomic_DNA"/>
</dbReference>
<evidence type="ECO:0008006" key="5">
    <source>
        <dbReference type="Google" id="ProtNLM"/>
    </source>
</evidence>
<dbReference type="OrthoDB" id="2660621at2"/>
<keyword evidence="4" id="KW-1185">Reference proteome</keyword>
<gene>
    <name evidence="3" type="ORF">SAMN04488542_12552</name>
</gene>
<keyword evidence="2" id="KW-1133">Transmembrane helix</keyword>
<feature type="transmembrane region" description="Helical" evidence="2">
    <location>
        <begin position="28"/>
        <end position="48"/>
    </location>
</feature>
<sequence length="111" mass="12709">MKKQTIIFWTAILLAAFAILDGLFLRGGIHMSSILVPVLIFGIVFLLYKFPPKKYRKNNAKVKVKPSARTMAKVAAERRNPTNTTTKRKHYPFQVIDGQKGKSDDDYPKYH</sequence>